<sequence length="211" mass="23430">MMYEIVDLQQGSADWLRWRHDGIGASDAAALMGQNPWRSPGALFAEKVAPPRYGAQRRQRPLPAVADLFGTAPVREDNGLEAQARRLYRQRHGSDVVPVCLASTDRPWQRASLDGADLATGRLLEIKCGAATYAAVAQSGRVPAHYIGQLQQTLAVTGLETIDFWVWLPGRPPLLITERRDDVYIAELNRRGAAFWQRVQQARQTSCASRP</sequence>
<name>A0A7C9GNP5_9SPHN</name>
<evidence type="ECO:0000313" key="3">
    <source>
        <dbReference type="Proteomes" id="UP000481327"/>
    </source>
</evidence>
<reference evidence="2 3" key="1">
    <citation type="submission" date="2019-09" db="EMBL/GenBank/DDBJ databases">
        <title>Polymorphobacter sp. isolated from a lake in China.</title>
        <authorList>
            <person name="Liu Z."/>
        </authorList>
    </citation>
    <scope>NUCLEOTIDE SEQUENCE [LARGE SCALE GENOMIC DNA]</scope>
    <source>
        <strain evidence="2 3">D40P</strain>
    </source>
</reference>
<dbReference type="InterPro" id="IPR011604">
    <property type="entry name" value="PDDEXK-like_dom_sf"/>
</dbReference>
<accession>A0A7C9GNP5</accession>
<dbReference type="InterPro" id="IPR011335">
    <property type="entry name" value="Restrct_endonuc-II-like"/>
</dbReference>
<organism evidence="2 3">
    <name type="scientific">Sandarakinorhabdus fusca</name>
    <dbReference type="NCBI Taxonomy" id="1439888"/>
    <lineage>
        <taxon>Bacteria</taxon>
        <taxon>Pseudomonadati</taxon>
        <taxon>Pseudomonadota</taxon>
        <taxon>Alphaproteobacteria</taxon>
        <taxon>Sphingomonadales</taxon>
        <taxon>Sphingosinicellaceae</taxon>
        <taxon>Sandarakinorhabdus</taxon>
    </lineage>
</organism>
<proteinExistence type="predicted"/>
<dbReference type="SUPFAM" id="SSF52980">
    <property type="entry name" value="Restriction endonuclease-like"/>
    <property type="match status" value="1"/>
</dbReference>
<dbReference type="NCBIfam" id="TIGR03033">
    <property type="entry name" value="phage_rel_nuc"/>
    <property type="match status" value="1"/>
</dbReference>
<dbReference type="Gene3D" id="3.90.320.10">
    <property type="match status" value="1"/>
</dbReference>
<dbReference type="AlphaFoldDB" id="A0A7C9GNP5"/>
<evidence type="ECO:0000259" key="1">
    <source>
        <dbReference type="Pfam" id="PF09588"/>
    </source>
</evidence>
<feature type="domain" description="YqaJ viral recombinase" evidence="1">
    <location>
        <begin position="14"/>
        <end position="159"/>
    </location>
</feature>
<evidence type="ECO:0000313" key="2">
    <source>
        <dbReference type="EMBL" id="MQT16130.1"/>
    </source>
</evidence>
<dbReference type="InterPro" id="IPR017482">
    <property type="entry name" value="Lambda-type_endonuclease"/>
</dbReference>
<comment type="caution">
    <text evidence="2">The sequence shown here is derived from an EMBL/GenBank/DDBJ whole genome shotgun (WGS) entry which is preliminary data.</text>
</comment>
<dbReference type="InterPro" id="IPR019080">
    <property type="entry name" value="YqaJ_viral_recombinase"/>
</dbReference>
<gene>
    <name evidence="2" type="ORF">F3168_02500</name>
</gene>
<dbReference type="Pfam" id="PF09588">
    <property type="entry name" value="YqaJ"/>
    <property type="match status" value="1"/>
</dbReference>
<keyword evidence="3" id="KW-1185">Reference proteome</keyword>
<dbReference type="EMBL" id="WIOL01000001">
    <property type="protein sequence ID" value="MQT16130.1"/>
    <property type="molecule type" value="Genomic_DNA"/>
</dbReference>
<dbReference type="Proteomes" id="UP000481327">
    <property type="component" value="Unassembled WGS sequence"/>
</dbReference>
<protein>
    <recommendedName>
        <fullName evidence="1">YqaJ viral recombinase domain-containing protein</fullName>
    </recommendedName>
</protein>